<dbReference type="Proteomes" id="UP001157946">
    <property type="component" value="Unassembled WGS sequence"/>
</dbReference>
<gene>
    <name evidence="2" type="ORF">SAMN06265361_101183</name>
</gene>
<proteinExistence type="predicted"/>
<evidence type="ECO:0000256" key="1">
    <source>
        <dbReference type="SAM" id="Coils"/>
    </source>
</evidence>
<comment type="caution">
    <text evidence="2">The sequence shown here is derived from an EMBL/GenBank/DDBJ whole genome shotgun (WGS) entry which is preliminary data.</text>
</comment>
<sequence length="192" mass="21611">MDQADAEKVVLEISKLVDKGNALSNRLSASVDNVAMDTAVNTLNISLQKGNVDKEALNKVLELLKKQKESSEKERKGLQEIKAQIPAVQAKTANLSENRKKMADQTLADLQTLTENELKMKDIEIEMFELNLKYYEAIGQGKEPAEDNYEQLEGESKKLQTQLESDLKKFNDSWNAFHKDVRGTDTKKPIGE</sequence>
<evidence type="ECO:0000313" key="3">
    <source>
        <dbReference type="Proteomes" id="UP001157946"/>
    </source>
</evidence>
<organism evidence="2 3">
    <name type="scientific">Laceyella tengchongensis</name>
    <dbReference type="NCBI Taxonomy" id="574699"/>
    <lineage>
        <taxon>Bacteria</taxon>
        <taxon>Bacillati</taxon>
        <taxon>Bacillota</taxon>
        <taxon>Bacilli</taxon>
        <taxon>Bacillales</taxon>
        <taxon>Thermoactinomycetaceae</taxon>
        <taxon>Laceyella</taxon>
    </lineage>
</organism>
<feature type="coiled-coil region" evidence="1">
    <location>
        <begin position="142"/>
        <end position="169"/>
    </location>
</feature>
<name>A0AA45WIR5_9BACL</name>
<keyword evidence="3" id="KW-1185">Reference proteome</keyword>
<dbReference type="AlphaFoldDB" id="A0AA45WIR5"/>
<evidence type="ECO:0000313" key="2">
    <source>
        <dbReference type="EMBL" id="SMP00890.1"/>
    </source>
</evidence>
<dbReference type="RefSeq" id="WP_102991592.1">
    <property type="nucleotide sequence ID" value="NZ_FXTU01000001.1"/>
</dbReference>
<keyword evidence="1" id="KW-0175">Coiled coil</keyword>
<dbReference type="EMBL" id="FXTU01000001">
    <property type="protein sequence ID" value="SMP00890.1"/>
    <property type="molecule type" value="Genomic_DNA"/>
</dbReference>
<protein>
    <submittedName>
        <fullName evidence="2">Uncharacterized protein</fullName>
    </submittedName>
</protein>
<reference evidence="2" key="1">
    <citation type="submission" date="2017-05" db="EMBL/GenBank/DDBJ databases">
        <authorList>
            <person name="Varghese N."/>
            <person name="Submissions S."/>
        </authorList>
    </citation>
    <scope>NUCLEOTIDE SEQUENCE</scope>
    <source>
        <strain evidence="2">DSM 45262</strain>
    </source>
</reference>
<feature type="coiled-coil region" evidence="1">
    <location>
        <begin position="54"/>
        <end position="81"/>
    </location>
</feature>
<accession>A0AA45WIR5</accession>